<accession>A0ABW6PCG2</accession>
<proteinExistence type="predicted"/>
<dbReference type="RefSeq" id="WP_387400540.1">
    <property type="nucleotide sequence ID" value="NZ_JBIAMT010000007.1"/>
</dbReference>
<organism evidence="1 2">
    <name type="scientific">Nocardia aobensis</name>
    <dbReference type="NCBI Taxonomy" id="257277"/>
    <lineage>
        <taxon>Bacteria</taxon>
        <taxon>Bacillati</taxon>
        <taxon>Actinomycetota</taxon>
        <taxon>Actinomycetes</taxon>
        <taxon>Mycobacteriales</taxon>
        <taxon>Nocardiaceae</taxon>
        <taxon>Nocardia</taxon>
    </lineage>
</organism>
<keyword evidence="2" id="KW-1185">Reference proteome</keyword>
<name>A0ABW6PCG2_9NOCA</name>
<evidence type="ECO:0000313" key="2">
    <source>
        <dbReference type="Proteomes" id="UP001601442"/>
    </source>
</evidence>
<dbReference type="EMBL" id="JBIAMT010000007">
    <property type="protein sequence ID" value="MFF0500851.1"/>
    <property type="molecule type" value="Genomic_DNA"/>
</dbReference>
<reference evidence="1 2" key="1">
    <citation type="submission" date="2024-10" db="EMBL/GenBank/DDBJ databases">
        <title>The Natural Products Discovery Center: Release of the First 8490 Sequenced Strains for Exploring Actinobacteria Biosynthetic Diversity.</title>
        <authorList>
            <person name="Kalkreuter E."/>
            <person name="Kautsar S.A."/>
            <person name="Yang D."/>
            <person name="Bader C.D."/>
            <person name="Teijaro C.N."/>
            <person name="Fluegel L."/>
            <person name="Davis C.M."/>
            <person name="Simpson J.R."/>
            <person name="Lauterbach L."/>
            <person name="Steele A.D."/>
            <person name="Gui C."/>
            <person name="Meng S."/>
            <person name="Li G."/>
            <person name="Viehrig K."/>
            <person name="Ye F."/>
            <person name="Su P."/>
            <person name="Kiefer A.F."/>
            <person name="Nichols A."/>
            <person name="Cepeda A.J."/>
            <person name="Yan W."/>
            <person name="Fan B."/>
            <person name="Jiang Y."/>
            <person name="Adhikari A."/>
            <person name="Zheng C.-J."/>
            <person name="Schuster L."/>
            <person name="Cowan T.M."/>
            <person name="Smanski M.J."/>
            <person name="Chevrette M.G."/>
            <person name="De Carvalho L.P.S."/>
            <person name="Shen B."/>
        </authorList>
    </citation>
    <scope>NUCLEOTIDE SEQUENCE [LARGE SCALE GENOMIC DNA]</scope>
    <source>
        <strain evidence="1 2">NPDC004119</strain>
    </source>
</reference>
<evidence type="ECO:0000313" key="1">
    <source>
        <dbReference type="EMBL" id="MFF0500851.1"/>
    </source>
</evidence>
<gene>
    <name evidence="1" type="ORF">ACFYU5_30945</name>
</gene>
<protein>
    <submittedName>
        <fullName evidence="1">Uncharacterized protein</fullName>
    </submittedName>
</protein>
<sequence length="153" mass="16939">MTSLADEGWTPVTTERTDGGYTWRVWCHPDQPDWTYVEASNGAGRMFSSGIGGRREPDEGIRFWVGKDDGFPTFVGVRFPAEFPGIEIETTRRVVTVGADQTEAHFGMRYYAMPLEEDEELCGVTGGGIRKRYTPAPAIGTGETGFYPSEGDR</sequence>
<dbReference type="Proteomes" id="UP001601442">
    <property type="component" value="Unassembled WGS sequence"/>
</dbReference>
<comment type="caution">
    <text evidence="1">The sequence shown here is derived from an EMBL/GenBank/DDBJ whole genome shotgun (WGS) entry which is preliminary data.</text>
</comment>